<evidence type="ECO:0000256" key="7">
    <source>
        <dbReference type="ARBA" id="ARBA00023132"/>
    </source>
</evidence>
<dbReference type="AlphaFoldDB" id="A0A6A6WC94"/>
<evidence type="ECO:0000256" key="9">
    <source>
        <dbReference type="RuleBase" id="RU365073"/>
    </source>
</evidence>
<name>A0A6A6WC94_9PEZI</name>
<evidence type="ECO:0000256" key="4">
    <source>
        <dbReference type="ARBA" id="ARBA00022816"/>
    </source>
</evidence>
<dbReference type="InterPro" id="IPR011502">
    <property type="entry name" value="Nucleoporin_Nup85"/>
</dbReference>
<evidence type="ECO:0000256" key="2">
    <source>
        <dbReference type="ARBA" id="ARBA00005573"/>
    </source>
</evidence>
<keyword evidence="5 9" id="KW-0653">Protein transport</keyword>
<evidence type="ECO:0000313" key="12">
    <source>
        <dbReference type="Proteomes" id="UP000799437"/>
    </source>
</evidence>
<dbReference type="RefSeq" id="XP_033601182.1">
    <property type="nucleotide sequence ID" value="XM_033749426.1"/>
</dbReference>
<feature type="compositionally biased region" description="Pro residues" evidence="10">
    <location>
        <begin position="1"/>
        <end position="11"/>
    </location>
</feature>
<dbReference type="GO" id="GO:0031080">
    <property type="term" value="C:nuclear pore outer ring"/>
    <property type="evidence" value="ECO:0007669"/>
    <property type="project" value="TreeGrafter"/>
</dbReference>
<comment type="subcellular location">
    <subcellularLocation>
        <location evidence="1 9">Nucleus</location>
        <location evidence="1 9">Nuclear pore complex</location>
    </subcellularLocation>
</comment>
<dbReference type="EMBL" id="ML996571">
    <property type="protein sequence ID" value="KAF2758731.1"/>
    <property type="molecule type" value="Genomic_DNA"/>
</dbReference>
<evidence type="ECO:0000256" key="8">
    <source>
        <dbReference type="ARBA" id="ARBA00023242"/>
    </source>
</evidence>
<dbReference type="Proteomes" id="UP000799437">
    <property type="component" value="Unassembled WGS sequence"/>
</dbReference>
<comment type="function">
    <text evidence="9">Functions as a component of the nuclear pore complex (NPC).</text>
</comment>
<comment type="similarity">
    <text evidence="2 9">Belongs to the nucleoporin Nup85 family.</text>
</comment>
<keyword evidence="3 9" id="KW-0813">Transport</keyword>
<keyword evidence="12" id="KW-1185">Reference proteome</keyword>
<comment type="subunit">
    <text evidence="9">Component of the nuclear pore complex (NPC).</text>
</comment>
<protein>
    <recommendedName>
        <fullName evidence="9">Nuclear pore complex protein Nup85</fullName>
    </recommendedName>
</protein>
<reference evidence="11" key="1">
    <citation type="journal article" date="2020" name="Stud. Mycol.">
        <title>101 Dothideomycetes genomes: a test case for predicting lifestyles and emergence of pathogens.</title>
        <authorList>
            <person name="Haridas S."/>
            <person name="Albert R."/>
            <person name="Binder M."/>
            <person name="Bloem J."/>
            <person name="Labutti K."/>
            <person name="Salamov A."/>
            <person name="Andreopoulos B."/>
            <person name="Baker S."/>
            <person name="Barry K."/>
            <person name="Bills G."/>
            <person name="Bluhm B."/>
            <person name="Cannon C."/>
            <person name="Castanera R."/>
            <person name="Culley D."/>
            <person name="Daum C."/>
            <person name="Ezra D."/>
            <person name="Gonzalez J."/>
            <person name="Henrissat B."/>
            <person name="Kuo A."/>
            <person name="Liang C."/>
            <person name="Lipzen A."/>
            <person name="Lutzoni F."/>
            <person name="Magnuson J."/>
            <person name="Mondo S."/>
            <person name="Nolan M."/>
            <person name="Ohm R."/>
            <person name="Pangilinan J."/>
            <person name="Park H.-J."/>
            <person name="Ramirez L."/>
            <person name="Alfaro M."/>
            <person name="Sun H."/>
            <person name="Tritt A."/>
            <person name="Yoshinaga Y."/>
            <person name="Zwiers L.-H."/>
            <person name="Turgeon B."/>
            <person name="Goodwin S."/>
            <person name="Spatafora J."/>
            <person name="Crous P."/>
            <person name="Grigoriev I."/>
        </authorList>
    </citation>
    <scope>NUCLEOTIDE SEQUENCE</scope>
    <source>
        <strain evidence="11">CBS 121739</strain>
    </source>
</reference>
<dbReference type="GeneID" id="54490480"/>
<keyword evidence="9" id="KW-0472">Membrane</keyword>
<gene>
    <name evidence="11" type="ORF">EJ05DRAFT_538046</name>
</gene>
<evidence type="ECO:0000256" key="5">
    <source>
        <dbReference type="ARBA" id="ARBA00022927"/>
    </source>
</evidence>
<dbReference type="GO" id="GO:0045893">
    <property type="term" value="P:positive regulation of DNA-templated transcription"/>
    <property type="evidence" value="ECO:0007669"/>
    <property type="project" value="TreeGrafter"/>
</dbReference>
<dbReference type="Pfam" id="PF07575">
    <property type="entry name" value="Nucleopor_Nup85"/>
    <property type="match status" value="2"/>
</dbReference>
<keyword evidence="6 9" id="KW-0811">Translocation</keyword>
<evidence type="ECO:0000256" key="1">
    <source>
        <dbReference type="ARBA" id="ARBA00004567"/>
    </source>
</evidence>
<feature type="compositionally biased region" description="Polar residues" evidence="10">
    <location>
        <begin position="12"/>
        <end position="26"/>
    </location>
</feature>
<feature type="compositionally biased region" description="Acidic residues" evidence="10">
    <location>
        <begin position="110"/>
        <end position="131"/>
    </location>
</feature>
<dbReference type="PANTHER" id="PTHR13373">
    <property type="entry name" value="FROUNT PROTEIN-RELATED"/>
    <property type="match status" value="1"/>
</dbReference>
<evidence type="ECO:0000256" key="6">
    <source>
        <dbReference type="ARBA" id="ARBA00023010"/>
    </source>
</evidence>
<evidence type="ECO:0000256" key="10">
    <source>
        <dbReference type="SAM" id="MobiDB-lite"/>
    </source>
</evidence>
<organism evidence="11 12">
    <name type="scientific">Pseudovirgaria hyperparasitica</name>
    <dbReference type="NCBI Taxonomy" id="470096"/>
    <lineage>
        <taxon>Eukaryota</taxon>
        <taxon>Fungi</taxon>
        <taxon>Dikarya</taxon>
        <taxon>Ascomycota</taxon>
        <taxon>Pezizomycotina</taxon>
        <taxon>Dothideomycetes</taxon>
        <taxon>Dothideomycetes incertae sedis</taxon>
        <taxon>Acrospermales</taxon>
        <taxon>Acrospermaceae</taxon>
        <taxon>Pseudovirgaria</taxon>
    </lineage>
</organism>
<keyword evidence="7 9" id="KW-0906">Nuclear pore complex</keyword>
<dbReference type="OrthoDB" id="5422384at2759"/>
<feature type="region of interest" description="Disordered" evidence="10">
    <location>
        <begin position="1"/>
        <end position="131"/>
    </location>
</feature>
<evidence type="ECO:0000313" key="11">
    <source>
        <dbReference type="EMBL" id="KAF2758731.1"/>
    </source>
</evidence>
<evidence type="ECO:0000256" key="3">
    <source>
        <dbReference type="ARBA" id="ARBA00022448"/>
    </source>
</evidence>
<dbReference type="PANTHER" id="PTHR13373:SF21">
    <property type="entry name" value="NUCLEAR PORE COMPLEX PROTEIN NUP85"/>
    <property type="match status" value="1"/>
</dbReference>
<keyword evidence="4 9" id="KW-0509">mRNA transport</keyword>
<dbReference type="GO" id="GO:0017056">
    <property type="term" value="F:structural constituent of nuclear pore"/>
    <property type="evidence" value="ECO:0007669"/>
    <property type="project" value="TreeGrafter"/>
</dbReference>
<accession>A0A6A6WC94</accession>
<sequence>MFQVPSDPPSTPNSRNEGSIFPSTTPAGPPPSNYTNNSFTPIGAPPSTVFGSSQLRSGAGNTGRSAYNAPGRFGNQLFAKHGQPIFESGNGSKFEALGSSPPKGGRFAQYEDDEDDDEDDEDAEGEEDEIGQEMQDALDQMDEGVHPIPRWNLGEVNASHSIPNNGFNMSTASSLFDPPGLQDSMMREPLSLPMQSVETHIRTSQDKYDFSKLALGLASQKTMTEMYEADELILEQEDLFQELYGALAAENTATATRMLHTLSRELPRIWTPQSLQSQALSKSEAKQRKTFQKANYIASLLLQLYHPPHFPTRQELGASLFGRSSTNSPSGEVPVPKVLLDWLNNHHITWATELDAVLAQGRNFSSSPSFWDAVMTSCLRGKFEDAIKLLRDANFSLAHTSIQDGSNTTGYRGADLATIDKVINDAIIAIEGCPAIKHGDWNVKGERWKIYRRMVAQAILSLREYSEGSSYDRSAMRPSKGPSVSAASRRAESKVPWTVYENLLIVYEHLLGNSEELISSSTDWVEATVALTAWWDGEEDQEVPYGSMVASRLSLSRSHHGRTSDDAPKMAYRRRLSAAFSQVINTEDEEFEINPTDSTQVALACVFEDRLEETLSILRCYSIPVAAAVEQIASIGKWGHSASRDIMKGFDKSDLMVLSLGREQSNGGLGEVIKDEQLIIYAECLSQRDVLFEEQVEKEGWQLAIQVLSRLDNVEAANNAITDLLESLELNSTDRVDKVVVQLNEMGFAEQANSVAERYADTTASNTYEYGTTLIYYARARNVKKLHSILDLLISLSLVNSTAYPPRTELDLHLQSLLLSPKKTLGSLSLIDQDAAELLASSLSGYATVRKFYDLRDEDIYASTTGTKPAHRILARQRAATDALMTLIASASTPIRGGLYDPDSESVLQVDGLLVLLGEALPLLKIEPCPVSMSHLNTLLAATEDIVSSPSLIREQCEECLRSTLATAHGAAEMSDPRDLLKKSVSALSEKTGTTASSQFSLVGSSLLSRSGENSAILTGRTWDWRRGFKPDTRLSDVISVLRVTVADVVAKAWIEDDGFDEYA</sequence>
<dbReference type="GO" id="GO:0031965">
    <property type="term" value="C:nuclear membrane"/>
    <property type="evidence" value="ECO:0007669"/>
    <property type="project" value="UniProtKB-UniRule"/>
</dbReference>
<keyword evidence="8 9" id="KW-0539">Nucleus</keyword>
<dbReference type="GO" id="GO:0006606">
    <property type="term" value="P:protein import into nucleus"/>
    <property type="evidence" value="ECO:0007669"/>
    <property type="project" value="TreeGrafter"/>
</dbReference>
<dbReference type="GO" id="GO:0006406">
    <property type="term" value="P:mRNA export from nucleus"/>
    <property type="evidence" value="ECO:0007669"/>
    <property type="project" value="TreeGrafter"/>
</dbReference>
<proteinExistence type="inferred from homology"/>